<keyword evidence="1" id="KW-0472">Membrane</keyword>
<dbReference type="EMBL" id="AP027731">
    <property type="protein sequence ID" value="BDZ47520.1"/>
    <property type="molecule type" value="Genomic_DNA"/>
</dbReference>
<feature type="transmembrane region" description="Helical" evidence="1">
    <location>
        <begin position="111"/>
        <end position="130"/>
    </location>
</feature>
<keyword evidence="1" id="KW-1133">Transmembrane helix</keyword>
<evidence type="ECO:0000313" key="2">
    <source>
        <dbReference type="EMBL" id="BDZ47520.1"/>
    </source>
</evidence>
<evidence type="ECO:0000256" key="1">
    <source>
        <dbReference type="SAM" id="Phobius"/>
    </source>
</evidence>
<feature type="transmembrane region" description="Helical" evidence="1">
    <location>
        <begin position="150"/>
        <end position="169"/>
    </location>
</feature>
<evidence type="ECO:0000313" key="3">
    <source>
        <dbReference type="Proteomes" id="UP001321498"/>
    </source>
</evidence>
<accession>A0ABM8GGP5</accession>
<proteinExistence type="predicted"/>
<keyword evidence="1" id="KW-0812">Transmembrane</keyword>
<sequence>MIGATSVPALLGIPGPWSSAAASVLLTAGSLVLAAVLAVRRRLGAAELAALSVTLLLAEAAAWRDVLANPLSALLGASVIAYILLGFVWGFVTGADSTRTGSPGFPVPSRVLLFLANSLFGVTVLAFAALARDLDAVIDLDEYAGVGDAVLGTAVIALTGVVLWSGLVLPSAPAAEPASEAAEAPAGAEDGVPA</sequence>
<keyword evidence="3" id="KW-1185">Reference proteome</keyword>
<feature type="transmembrane region" description="Helical" evidence="1">
    <location>
        <begin position="70"/>
        <end position="91"/>
    </location>
</feature>
<feature type="transmembrane region" description="Helical" evidence="1">
    <location>
        <begin position="20"/>
        <end position="39"/>
    </location>
</feature>
<dbReference type="Proteomes" id="UP001321498">
    <property type="component" value="Chromosome"/>
</dbReference>
<dbReference type="RefSeq" id="WP_286277419.1">
    <property type="nucleotide sequence ID" value="NZ_AP027731.1"/>
</dbReference>
<organism evidence="2 3">
    <name type="scientific">Naasia aerilata</name>
    <dbReference type="NCBI Taxonomy" id="1162966"/>
    <lineage>
        <taxon>Bacteria</taxon>
        <taxon>Bacillati</taxon>
        <taxon>Actinomycetota</taxon>
        <taxon>Actinomycetes</taxon>
        <taxon>Micrococcales</taxon>
        <taxon>Microbacteriaceae</taxon>
        <taxon>Naasia</taxon>
    </lineage>
</organism>
<reference evidence="3" key="1">
    <citation type="journal article" date="2019" name="Int. J. Syst. Evol. Microbiol.">
        <title>The Global Catalogue of Microorganisms (GCM) 10K type strain sequencing project: providing services to taxonomists for standard genome sequencing and annotation.</title>
        <authorList>
            <consortium name="The Broad Institute Genomics Platform"/>
            <consortium name="The Broad Institute Genome Sequencing Center for Infectious Disease"/>
            <person name="Wu L."/>
            <person name="Ma J."/>
        </authorList>
    </citation>
    <scope>NUCLEOTIDE SEQUENCE [LARGE SCALE GENOMIC DNA]</scope>
    <source>
        <strain evidence="3">NBRC 108725</strain>
    </source>
</reference>
<protein>
    <submittedName>
        <fullName evidence="2">Uncharacterized protein</fullName>
    </submittedName>
</protein>
<name>A0ABM8GGP5_9MICO</name>
<gene>
    <name evidence="2" type="ORF">GCM10025866_34290</name>
</gene>
<feature type="transmembrane region" description="Helical" evidence="1">
    <location>
        <begin position="46"/>
        <end position="64"/>
    </location>
</feature>